<keyword evidence="14" id="KW-1185">Reference proteome</keyword>
<evidence type="ECO:0000313" key="13">
    <source>
        <dbReference type="EMBL" id="PVI06624.1"/>
    </source>
</evidence>
<dbReference type="PANTHER" id="PTHR31297">
    <property type="entry name" value="GLUCAN ENDO-1,6-BETA-GLUCOSIDASE B"/>
    <property type="match status" value="1"/>
</dbReference>
<dbReference type="AlphaFoldDB" id="A0A2V1EAF2"/>
<dbReference type="InterPro" id="IPR014756">
    <property type="entry name" value="Ig_E-set"/>
</dbReference>
<dbReference type="InterPro" id="IPR017853">
    <property type="entry name" value="GH"/>
</dbReference>
<feature type="signal peptide" evidence="10">
    <location>
        <begin position="1"/>
        <end position="20"/>
    </location>
</feature>
<dbReference type="Proteomes" id="UP000244855">
    <property type="component" value="Unassembled WGS sequence"/>
</dbReference>
<keyword evidence="4" id="KW-0136">Cellulose degradation</keyword>
<dbReference type="Gene3D" id="2.60.40.10">
    <property type="entry name" value="Immunoglobulins"/>
    <property type="match status" value="1"/>
</dbReference>
<dbReference type="EMBL" id="KZ805308">
    <property type="protein sequence ID" value="PVI06624.1"/>
    <property type="molecule type" value="Genomic_DNA"/>
</dbReference>
<feature type="domain" description="Carbohydrate binding X2" evidence="12">
    <location>
        <begin position="378"/>
        <end position="465"/>
    </location>
</feature>
<dbReference type="GO" id="GO:0005576">
    <property type="term" value="C:extracellular region"/>
    <property type="evidence" value="ECO:0007669"/>
    <property type="project" value="TreeGrafter"/>
</dbReference>
<evidence type="ECO:0000256" key="6">
    <source>
        <dbReference type="ARBA" id="ARBA00023295"/>
    </source>
</evidence>
<dbReference type="GO" id="GO:0071555">
    <property type="term" value="P:cell wall organization"/>
    <property type="evidence" value="ECO:0007669"/>
    <property type="project" value="UniProtKB-KW"/>
</dbReference>
<evidence type="ECO:0000313" key="14">
    <source>
        <dbReference type="Proteomes" id="UP000244855"/>
    </source>
</evidence>
<evidence type="ECO:0000259" key="11">
    <source>
        <dbReference type="Pfam" id="PF00150"/>
    </source>
</evidence>
<comment type="similarity">
    <text evidence="1 9">Belongs to the glycosyl hydrolase 5 (cellulase A) family.</text>
</comment>
<dbReference type="PANTHER" id="PTHR31297:SF41">
    <property type="entry name" value="ENDOGLUCANASE, PUTATIVE (AFU_ORTHOLOGUE AFUA_5G01830)-RELATED"/>
    <property type="match status" value="1"/>
</dbReference>
<dbReference type="GO" id="GO:0009986">
    <property type="term" value="C:cell surface"/>
    <property type="evidence" value="ECO:0007669"/>
    <property type="project" value="TreeGrafter"/>
</dbReference>
<sequence>MAGKSSKAVLLATILQGAFAVIDPWGRCGGAQCTGTFTPISASAYIDSLNPGWNLGNTLDAIQNEGDWNNPPVVPSTFDSILASGFKSIRLPVTWAYHFTSDSPTWDVDPAWLQRVSDVVDQVTSRGLKALVNVHHDSWTWADVTLANANITQIEEQFYRLWFQIGTKLACKGSSVAFEPINEPPGTTEAHGKEQNRLNGIFLQAINDAGGFNPQRVVTLVGSGEDAVKTSQWFEPPDAKFKNPWGVQFHYYSPYDFIFSAWGKTTWGSAADKAALEADFAAIRGNFTDVPLLLGEWDASNTNTETAGRWRYFDFLLRTAAKYNIPTIIWDNGLDHFDRAAGKWRDETVLKILQSAVKGDVNALPDSTTDTAATSQFSSAFVWNKVGESVKAVSVPYLFNGLTLSSITDTKTSKALVKGTDYSVEGSNVTFSSSFLSTVYTSNATGTLATLSLKFSGGAPLVVQIAQWAPPKLGATSSALPATSADLLIPITWAGQNRPAAVRAIKSDGGILIEDWTQYLGPLQQGRMTYENQWNWDQGNVILKAAVLDAVRAAGKTTAFTFEFYPRVEGNVANYTITV</sequence>
<dbReference type="SUPFAM" id="SSF51445">
    <property type="entry name" value="(Trans)glycosidases"/>
    <property type="match status" value="1"/>
</dbReference>
<evidence type="ECO:0000259" key="12">
    <source>
        <dbReference type="Pfam" id="PF03442"/>
    </source>
</evidence>
<dbReference type="Gene3D" id="3.20.20.80">
    <property type="entry name" value="Glycosidases"/>
    <property type="match status" value="1"/>
</dbReference>
<dbReference type="InterPro" id="IPR013783">
    <property type="entry name" value="Ig-like_fold"/>
</dbReference>
<dbReference type="InterPro" id="IPR050386">
    <property type="entry name" value="Glycosyl_hydrolase_5"/>
</dbReference>
<keyword evidence="2 10" id="KW-0732">Signal</keyword>
<dbReference type="FunFam" id="3.20.20.80:FF:000152">
    <property type="entry name" value="Extracellular endoglucanase"/>
    <property type="match status" value="1"/>
</dbReference>
<protein>
    <submittedName>
        <fullName evidence="13">Glycoside hydrolase family 5 protein</fullName>
    </submittedName>
</protein>
<dbReference type="Pfam" id="PF03442">
    <property type="entry name" value="CBM_X2"/>
    <property type="match status" value="1"/>
</dbReference>
<evidence type="ECO:0000256" key="2">
    <source>
        <dbReference type="ARBA" id="ARBA00022729"/>
    </source>
</evidence>
<keyword evidence="3 9" id="KW-0378">Hydrolase</keyword>
<gene>
    <name evidence="13" type="ORF">DM02DRAFT_638659</name>
</gene>
<evidence type="ECO:0000256" key="9">
    <source>
        <dbReference type="RuleBase" id="RU361153"/>
    </source>
</evidence>
<dbReference type="SUPFAM" id="SSF81296">
    <property type="entry name" value="E set domains"/>
    <property type="match status" value="1"/>
</dbReference>
<feature type="domain" description="Glycoside hydrolase family 5" evidence="11">
    <location>
        <begin position="64"/>
        <end position="333"/>
    </location>
</feature>
<evidence type="ECO:0000256" key="10">
    <source>
        <dbReference type="SAM" id="SignalP"/>
    </source>
</evidence>
<dbReference type="GO" id="GO:0005978">
    <property type="term" value="P:glycogen biosynthetic process"/>
    <property type="evidence" value="ECO:0007669"/>
    <property type="project" value="UniProtKB-UniPathway"/>
</dbReference>
<proteinExistence type="inferred from homology"/>
<dbReference type="InterPro" id="IPR005102">
    <property type="entry name" value="Carbo-bd_X2"/>
</dbReference>
<dbReference type="Pfam" id="PF00150">
    <property type="entry name" value="Cellulase"/>
    <property type="match status" value="1"/>
</dbReference>
<organism evidence="13 14">
    <name type="scientific">Periconia macrospinosa</name>
    <dbReference type="NCBI Taxonomy" id="97972"/>
    <lineage>
        <taxon>Eukaryota</taxon>
        <taxon>Fungi</taxon>
        <taxon>Dikarya</taxon>
        <taxon>Ascomycota</taxon>
        <taxon>Pezizomycotina</taxon>
        <taxon>Dothideomycetes</taxon>
        <taxon>Pleosporomycetidae</taxon>
        <taxon>Pleosporales</taxon>
        <taxon>Massarineae</taxon>
        <taxon>Periconiaceae</taxon>
        <taxon>Periconia</taxon>
    </lineage>
</organism>
<evidence type="ECO:0000256" key="7">
    <source>
        <dbReference type="ARBA" id="ARBA00023316"/>
    </source>
</evidence>
<dbReference type="STRING" id="97972.A0A2V1EAF2"/>
<accession>A0A2V1EAF2</accession>
<keyword evidence="8" id="KW-0624">Polysaccharide degradation</keyword>
<evidence type="ECO:0000256" key="4">
    <source>
        <dbReference type="ARBA" id="ARBA00023001"/>
    </source>
</evidence>
<dbReference type="OrthoDB" id="412536at2759"/>
<dbReference type="GO" id="GO:0008422">
    <property type="term" value="F:beta-glucosidase activity"/>
    <property type="evidence" value="ECO:0007669"/>
    <property type="project" value="TreeGrafter"/>
</dbReference>
<feature type="chain" id="PRO_5016133769" evidence="10">
    <location>
        <begin position="21"/>
        <end position="579"/>
    </location>
</feature>
<dbReference type="InterPro" id="IPR016282">
    <property type="entry name" value="Glyco_hydro_5_endoGlcnase_B"/>
</dbReference>
<name>A0A2V1EAF2_9PLEO</name>
<keyword evidence="7" id="KW-0961">Cell wall biogenesis/degradation</keyword>
<evidence type="ECO:0000256" key="1">
    <source>
        <dbReference type="ARBA" id="ARBA00005641"/>
    </source>
</evidence>
<evidence type="ECO:0000256" key="8">
    <source>
        <dbReference type="ARBA" id="ARBA00023326"/>
    </source>
</evidence>
<dbReference type="PIRSF" id="PIRSF001043">
    <property type="entry name" value="Endoglucanase_B"/>
    <property type="match status" value="1"/>
</dbReference>
<dbReference type="UniPathway" id="UPA00164"/>
<evidence type="ECO:0000256" key="3">
    <source>
        <dbReference type="ARBA" id="ARBA00022801"/>
    </source>
</evidence>
<keyword evidence="6 9" id="KW-0326">Glycosidase</keyword>
<dbReference type="InterPro" id="IPR001547">
    <property type="entry name" value="Glyco_hydro_5"/>
</dbReference>
<reference evidence="13 14" key="1">
    <citation type="journal article" date="2018" name="Sci. Rep.">
        <title>Comparative genomics provides insights into the lifestyle and reveals functional heterogeneity of dark septate endophytic fungi.</title>
        <authorList>
            <person name="Knapp D.G."/>
            <person name="Nemeth J.B."/>
            <person name="Barry K."/>
            <person name="Hainaut M."/>
            <person name="Henrissat B."/>
            <person name="Johnson J."/>
            <person name="Kuo A."/>
            <person name="Lim J.H.P."/>
            <person name="Lipzen A."/>
            <person name="Nolan M."/>
            <person name="Ohm R.A."/>
            <person name="Tamas L."/>
            <person name="Grigoriev I.V."/>
            <person name="Spatafora J.W."/>
            <person name="Nagy L.G."/>
            <person name="Kovacs G.M."/>
        </authorList>
    </citation>
    <scope>NUCLEOTIDE SEQUENCE [LARGE SCALE GENOMIC DNA]</scope>
    <source>
        <strain evidence="13 14">DSE2036</strain>
    </source>
</reference>
<keyword evidence="5" id="KW-0119">Carbohydrate metabolism</keyword>
<evidence type="ECO:0000256" key="5">
    <source>
        <dbReference type="ARBA" id="ARBA00023277"/>
    </source>
</evidence>
<dbReference type="GO" id="GO:0030245">
    <property type="term" value="P:cellulose catabolic process"/>
    <property type="evidence" value="ECO:0007669"/>
    <property type="project" value="UniProtKB-KW"/>
</dbReference>